<feature type="compositionally biased region" description="Polar residues" evidence="1">
    <location>
        <begin position="91"/>
        <end position="101"/>
    </location>
</feature>
<dbReference type="AlphaFoldDB" id="A0A087TNN4"/>
<evidence type="ECO:0000256" key="1">
    <source>
        <dbReference type="SAM" id="MobiDB-lite"/>
    </source>
</evidence>
<feature type="compositionally biased region" description="Polar residues" evidence="1">
    <location>
        <begin position="36"/>
        <end position="51"/>
    </location>
</feature>
<proteinExistence type="predicted"/>
<protein>
    <submittedName>
        <fullName evidence="2">Zinc finger protein 367</fullName>
    </submittedName>
</protein>
<dbReference type="Proteomes" id="UP000054359">
    <property type="component" value="Unassembled WGS sequence"/>
</dbReference>
<feature type="compositionally biased region" description="Polar residues" evidence="1">
    <location>
        <begin position="12"/>
        <end position="26"/>
    </location>
</feature>
<feature type="compositionally biased region" description="Basic and acidic residues" evidence="1">
    <location>
        <begin position="52"/>
        <end position="72"/>
    </location>
</feature>
<accession>A0A087TNN4</accession>
<reference evidence="2 3" key="1">
    <citation type="submission" date="2013-11" db="EMBL/GenBank/DDBJ databases">
        <title>Genome sequencing of Stegodyphus mimosarum.</title>
        <authorList>
            <person name="Bechsgaard J."/>
        </authorList>
    </citation>
    <scope>NUCLEOTIDE SEQUENCE [LARGE SCALE GENOMIC DNA]</scope>
</reference>
<feature type="region of interest" description="Disordered" evidence="1">
    <location>
        <begin position="1"/>
        <end position="106"/>
    </location>
</feature>
<feature type="compositionally biased region" description="Low complexity" evidence="1">
    <location>
        <begin position="73"/>
        <end position="86"/>
    </location>
</feature>
<dbReference type="EMBL" id="KK116069">
    <property type="protein sequence ID" value="KFM66723.1"/>
    <property type="molecule type" value="Genomic_DNA"/>
</dbReference>
<dbReference type="OrthoDB" id="3437960at2759"/>
<organism evidence="2 3">
    <name type="scientific">Stegodyphus mimosarum</name>
    <name type="common">African social velvet spider</name>
    <dbReference type="NCBI Taxonomy" id="407821"/>
    <lineage>
        <taxon>Eukaryota</taxon>
        <taxon>Metazoa</taxon>
        <taxon>Ecdysozoa</taxon>
        <taxon>Arthropoda</taxon>
        <taxon>Chelicerata</taxon>
        <taxon>Arachnida</taxon>
        <taxon>Araneae</taxon>
        <taxon>Araneomorphae</taxon>
        <taxon>Entelegynae</taxon>
        <taxon>Eresoidea</taxon>
        <taxon>Eresidae</taxon>
        <taxon>Stegodyphus</taxon>
    </lineage>
</organism>
<evidence type="ECO:0000313" key="2">
    <source>
        <dbReference type="EMBL" id="KFM66723.1"/>
    </source>
</evidence>
<name>A0A087TNN4_STEMI</name>
<evidence type="ECO:0000313" key="3">
    <source>
        <dbReference type="Proteomes" id="UP000054359"/>
    </source>
</evidence>
<keyword evidence="3" id="KW-1185">Reference proteome</keyword>
<feature type="non-terminal residue" evidence="2">
    <location>
        <position position="140"/>
    </location>
</feature>
<sequence length="140" mass="15747">MVLFVNERNLKTNDPSSEADNSISSKSNRENFFLAHTSSESEPKLSNNPRFNNDESRLIAEEQSSEADKDIFSESSQQSCFSSGSEPEYSMNRNCKNSNYSVRRGRPRSEVITSLMEEGAASQSNIKCSVCQRVFPRTKS</sequence>
<gene>
    <name evidence="2" type="ORF">X975_01231</name>
</gene>